<organism evidence="2 3">
    <name type="scientific">Streptomyces fradiae ATCC 10745 = DSM 40063</name>
    <dbReference type="NCBI Taxonomy" id="1319510"/>
    <lineage>
        <taxon>Bacteria</taxon>
        <taxon>Bacillati</taxon>
        <taxon>Actinomycetota</taxon>
        <taxon>Actinomycetes</taxon>
        <taxon>Kitasatosporales</taxon>
        <taxon>Streptomycetaceae</taxon>
        <taxon>Streptomyces</taxon>
    </lineage>
</organism>
<dbReference type="Proteomes" id="UP000731519">
    <property type="component" value="Unassembled WGS sequence"/>
</dbReference>
<protein>
    <submittedName>
        <fullName evidence="2">Uncharacterized protein</fullName>
    </submittedName>
</protein>
<comment type="caution">
    <text evidence="2">The sequence shown here is derived from an EMBL/GenBank/DDBJ whole genome shotgun (WGS) entry which is preliminary data.</text>
</comment>
<name>A0ABQ6XYL5_STRFR</name>
<sequence>MLEKHGGQSRSVAEPARKAGYSEPTVTALGLLACAVTARRRSTRHARRGR</sequence>
<gene>
    <name evidence="2" type="ORF">K701_07100</name>
</gene>
<evidence type="ECO:0000313" key="3">
    <source>
        <dbReference type="Proteomes" id="UP000731519"/>
    </source>
</evidence>
<evidence type="ECO:0000256" key="1">
    <source>
        <dbReference type="SAM" id="MobiDB-lite"/>
    </source>
</evidence>
<evidence type="ECO:0000313" key="2">
    <source>
        <dbReference type="EMBL" id="KAF0650757.1"/>
    </source>
</evidence>
<keyword evidence="3" id="KW-1185">Reference proteome</keyword>
<accession>A0ABQ6XYL5</accession>
<dbReference type="EMBL" id="ASYR01000007">
    <property type="protein sequence ID" value="KAF0650757.1"/>
    <property type="molecule type" value="Genomic_DNA"/>
</dbReference>
<dbReference type="PROSITE" id="PS51257">
    <property type="entry name" value="PROKAR_LIPOPROTEIN"/>
    <property type="match status" value="1"/>
</dbReference>
<feature type="region of interest" description="Disordered" evidence="1">
    <location>
        <begin position="1"/>
        <end position="21"/>
    </location>
</feature>
<proteinExistence type="predicted"/>
<reference evidence="2 3" key="1">
    <citation type="submission" date="2013-05" db="EMBL/GenBank/DDBJ databases">
        <title>Genome Sequence of Streptomyces fradiae.</title>
        <authorList>
            <person name="Kirby R."/>
        </authorList>
    </citation>
    <scope>NUCLEOTIDE SEQUENCE [LARGE SCALE GENOMIC DNA]</scope>
    <source>
        <strain evidence="2 3">ATCC 10745</strain>
    </source>
</reference>